<keyword evidence="5 9" id="KW-0560">Oxidoreductase</keyword>
<dbReference type="PANTHER" id="PTHR30525">
    <property type="entry name" value="1-DEOXY-D-XYLULOSE 5-PHOSPHATE REDUCTOISOMERASE"/>
    <property type="match status" value="1"/>
</dbReference>
<evidence type="ECO:0000256" key="4">
    <source>
        <dbReference type="ARBA" id="ARBA00022857"/>
    </source>
</evidence>
<evidence type="ECO:0000256" key="1">
    <source>
        <dbReference type="ARBA" id="ARBA00005094"/>
    </source>
</evidence>
<comment type="caution">
    <text evidence="9">Lacks conserved residue(s) required for the propagation of feature annotation.</text>
</comment>
<feature type="binding site" evidence="9">
    <location>
        <position position="13"/>
    </location>
    <ligand>
        <name>NADPH</name>
        <dbReference type="ChEBI" id="CHEBI:57783"/>
    </ligand>
</feature>
<evidence type="ECO:0000313" key="14">
    <source>
        <dbReference type="Proteomes" id="UP000823772"/>
    </source>
</evidence>
<feature type="binding site" evidence="9">
    <location>
        <position position="200"/>
    </location>
    <ligand>
        <name>1-deoxy-D-xylulose 5-phosphate</name>
        <dbReference type="ChEBI" id="CHEBI:57792"/>
    </ligand>
</feature>
<dbReference type="Pfam" id="PF02670">
    <property type="entry name" value="DXP_reductoisom"/>
    <property type="match status" value="1"/>
</dbReference>
<comment type="function">
    <text evidence="9">Catalyzes the NADPH-dependent rearrangement and reduction of 1-deoxy-D-xylulose-5-phosphate (DXP) to 2-C-methyl-D-erythritol 4-phosphate (MEP).</text>
</comment>
<reference evidence="13" key="1">
    <citation type="submission" date="2020-10" db="EMBL/GenBank/DDBJ databases">
        <authorList>
            <person name="Gilroy R."/>
        </authorList>
    </citation>
    <scope>NUCLEOTIDE SEQUENCE</scope>
    <source>
        <strain evidence="13">B3-2255</strain>
    </source>
</reference>
<evidence type="ECO:0000313" key="13">
    <source>
        <dbReference type="EMBL" id="MBO8481584.1"/>
    </source>
</evidence>
<dbReference type="InterPro" id="IPR013512">
    <property type="entry name" value="DXP_reductoisomerase_N"/>
</dbReference>
<dbReference type="InterPro" id="IPR036291">
    <property type="entry name" value="NAD(P)-bd_dom_sf"/>
</dbReference>
<feature type="binding site" evidence="9">
    <location>
        <position position="125"/>
    </location>
    <ligand>
        <name>NADPH</name>
        <dbReference type="ChEBI" id="CHEBI:57783"/>
    </ligand>
</feature>
<reference evidence="13" key="2">
    <citation type="journal article" date="2021" name="PeerJ">
        <title>Extensive microbial diversity within the chicken gut microbiome revealed by metagenomics and culture.</title>
        <authorList>
            <person name="Gilroy R."/>
            <person name="Ravi A."/>
            <person name="Getino M."/>
            <person name="Pursley I."/>
            <person name="Horton D.L."/>
            <person name="Alikhan N.F."/>
            <person name="Baker D."/>
            <person name="Gharbi K."/>
            <person name="Hall N."/>
            <person name="Watson M."/>
            <person name="Adriaenssens E.M."/>
            <person name="Foster-Nyarko E."/>
            <person name="Jarju S."/>
            <person name="Secka A."/>
            <person name="Antonio M."/>
            <person name="Oren A."/>
            <person name="Chaudhuri R.R."/>
            <person name="La Ragione R."/>
            <person name="Hildebrand F."/>
            <person name="Pallen M.J."/>
        </authorList>
    </citation>
    <scope>NUCLEOTIDE SEQUENCE</scope>
    <source>
        <strain evidence="13">B3-2255</strain>
    </source>
</reference>
<comment type="caution">
    <text evidence="13">The sequence shown here is derived from an EMBL/GenBank/DDBJ whole genome shotgun (WGS) entry which is preliminary data.</text>
</comment>
<dbReference type="Gene3D" id="3.40.50.720">
    <property type="entry name" value="NAD(P)-binding Rossmann-like Domain"/>
    <property type="match status" value="1"/>
</dbReference>
<feature type="binding site" evidence="9">
    <location>
        <position position="127"/>
    </location>
    <ligand>
        <name>NADPH</name>
        <dbReference type="ChEBI" id="CHEBI:57783"/>
    </ligand>
</feature>
<dbReference type="FunFam" id="3.40.50.720:FF:000045">
    <property type="entry name" value="1-deoxy-D-xylulose 5-phosphate reductoisomerase"/>
    <property type="match status" value="1"/>
</dbReference>
<dbReference type="GO" id="GO:0070402">
    <property type="term" value="F:NADPH binding"/>
    <property type="evidence" value="ECO:0007669"/>
    <property type="project" value="InterPro"/>
</dbReference>
<dbReference type="GO" id="GO:0030145">
    <property type="term" value="F:manganese ion binding"/>
    <property type="evidence" value="ECO:0007669"/>
    <property type="project" value="TreeGrafter"/>
</dbReference>
<evidence type="ECO:0000259" key="10">
    <source>
        <dbReference type="Pfam" id="PF02670"/>
    </source>
</evidence>
<proteinExistence type="inferred from homology"/>
<keyword evidence="6 9" id="KW-0464">Manganese</keyword>
<dbReference type="Proteomes" id="UP000823772">
    <property type="component" value="Unassembled WGS sequence"/>
</dbReference>
<feature type="binding site" evidence="9">
    <location>
        <position position="219"/>
    </location>
    <ligand>
        <name>1-deoxy-D-xylulose 5-phosphate</name>
        <dbReference type="ChEBI" id="CHEBI:57792"/>
    </ligand>
</feature>
<evidence type="ECO:0000259" key="11">
    <source>
        <dbReference type="Pfam" id="PF08436"/>
    </source>
</evidence>
<dbReference type="InterPro" id="IPR026877">
    <property type="entry name" value="DXPR_C"/>
</dbReference>
<dbReference type="InterPro" id="IPR003821">
    <property type="entry name" value="DXP_reductoisomerase"/>
</dbReference>
<dbReference type="Pfam" id="PF13288">
    <property type="entry name" value="DXPR_C"/>
    <property type="match status" value="1"/>
</dbReference>
<dbReference type="PANTHER" id="PTHR30525:SF0">
    <property type="entry name" value="1-DEOXY-D-XYLULOSE 5-PHOSPHATE REDUCTOISOMERASE, CHLOROPLASTIC"/>
    <property type="match status" value="1"/>
</dbReference>
<feature type="binding site" evidence="9">
    <location>
        <position position="151"/>
    </location>
    <ligand>
        <name>Mn(2+)</name>
        <dbReference type="ChEBI" id="CHEBI:29035"/>
    </ligand>
</feature>
<feature type="binding site" evidence="9">
    <location>
        <position position="153"/>
    </location>
    <ligand>
        <name>1-deoxy-D-xylulose 5-phosphate</name>
        <dbReference type="ChEBI" id="CHEBI:57792"/>
    </ligand>
</feature>
<dbReference type="SUPFAM" id="SSF55347">
    <property type="entry name" value="Glyceraldehyde-3-phosphate dehydrogenase-like, C-terminal domain"/>
    <property type="match status" value="1"/>
</dbReference>
<keyword evidence="4 9" id="KW-0521">NADP</keyword>
<keyword evidence="3 9" id="KW-0479">Metal-binding</keyword>
<feature type="binding site" evidence="9">
    <location>
        <position position="222"/>
    </location>
    <ligand>
        <name>Mn(2+)</name>
        <dbReference type="ChEBI" id="CHEBI:29035"/>
    </ligand>
</feature>
<feature type="binding site" evidence="9">
    <location>
        <position position="126"/>
    </location>
    <ligand>
        <name>1-deoxy-D-xylulose 5-phosphate</name>
        <dbReference type="ChEBI" id="CHEBI:57792"/>
    </ligand>
</feature>
<feature type="binding site" evidence="9">
    <location>
        <position position="16"/>
    </location>
    <ligand>
        <name>NADPH</name>
        <dbReference type="ChEBI" id="CHEBI:57783"/>
    </ligand>
</feature>
<dbReference type="SUPFAM" id="SSF51735">
    <property type="entry name" value="NAD(P)-binding Rossmann-fold domains"/>
    <property type="match status" value="1"/>
</dbReference>
<name>A0A9D9J0M1_9BACT</name>
<dbReference type="SUPFAM" id="SSF69055">
    <property type="entry name" value="1-deoxy-D-xylulose-5-phosphate reductoisomerase, C-terminal domain"/>
    <property type="match status" value="1"/>
</dbReference>
<feature type="binding site" evidence="9">
    <location>
        <position position="177"/>
    </location>
    <ligand>
        <name>1-deoxy-D-xylulose 5-phosphate</name>
        <dbReference type="ChEBI" id="CHEBI:57792"/>
    </ligand>
</feature>
<comment type="pathway">
    <text evidence="1 9">Isoprenoid biosynthesis; isopentenyl diphosphate biosynthesis via DXP pathway; isopentenyl diphosphate from 1-deoxy-D-xylulose 5-phosphate: step 1/6.</text>
</comment>
<evidence type="ECO:0000256" key="9">
    <source>
        <dbReference type="HAMAP-Rule" id="MF_00183"/>
    </source>
</evidence>
<feature type="binding site" evidence="9">
    <location>
        <position position="153"/>
    </location>
    <ligand>
        <name>Mn(2+)</name>
        <dbReference type="ChEBI" id="CHEBI:29035"/>
    </ligand>
</feature>
<evidence type="ECO:0000256" key="8">
    <source>
        <dbReference type="ARBA" id="ARBA00048543"/>
    </source>
</evidence>
<comment type="similarity">
    <text evidence="2 9">Belongs to the DXR family.</text>
</comment>
<keyword evidence="7 9" id="KW-0414">Isoprene biosynthesis</keyword>
<accession>A0A9D9J0M1</accession>
<evidence type="ECO:0000259" key="12">
    <source>
        <dbReference type="Pfam" id="PF13288"/>
    </source>
</evidence>
<dbReference type="GO" id="GO:0030604">
    <property type="term" value="F:1-deoxy-D-xylulose-5-phosphate reductoisomerase activity"/>
    <property type="evidence" value="ECO:0007669"/>
    <property type="project" value="UniProtKB-UniRule"/>
</dbReference>
<dbReference type="Pfam" id="PF08436">
    <property type="entry name" value="DXP_redisom_C"/>
    <property type="match status" value="1"/>
</dbReference>
<evidence type="ECO:0000256" key="6">
    <source>
        <dbReference type="ARBA" id="ARBA00023211"/>
    </source>
</evidence>
<dbReference type="InterPro" id="IPR036169">
    <property type="entry name" value="DXPR_C_sf"/>
</dbReference>
<dbReference type="NCBIfam" id="TIGR00243">
    <property type="entry name" value="Dxr"/>
    <property type="match status" value="1"/>
</dbReference>
<dbReference type="EC" id="1.1.1.267" evidence="9"/>
<dbReference type="Gene3D" id="1.10.1740.10">
    <property type="match status" value="1"/>
</dbReference>
<feature type="domain" description="1-deoxy-D-xylulose 5-phosphate reductoisomerase C-terminal" evidence="11">
    <location>
        <begin position="147"/>
        <end position="230"/>
    </location>
</feature>
<dbReference type="HAMAP" id="MF_00183">
    <property type="entry name" value="DXP_reductoisom"/>
    <property type="match status" value="1"/>
</dbReference>
<dbReference type="InterPro" id="IPR013644">
    <property type="entry name" value="DXP_reductoisomerase_C"/>
</dbReference>
<organism evidence="13 14">
    <name type="scientific">Candidatus Merdivivens faecigallinarum</name>
    <dbReference type="NCBI Taxonomy" id="2840871"/>
    <lineage>
        <taxon>Bacteria</taxon>
        <taxon>Pseudomonadati</taxon>
        <taxon>Bacteroidota</taxon>
        <taxon>Bacteroidia</taxon>
        <taxon>Bacteroidales</taxon>
        <taxon>Muribaculaceae</taxon>
        <taxon>Muribaculaceae incertae sedis</taxon>
        <taxon>Candidatus Merdivivens</taxon>
    </lineage>
</organism>
<gene>
    <name evidence="9" type="primary">dxr</name>
    <name evidence="13" type="ORF">IAC87_03455</name>
</gene>
<evidence type="ECO:0000256" key="3">
    <source>
        <dbReference type="ARBA" id="ARBA00022723"/>
    </source>
</evidence>
<dbReference type="GO" id="GO:0051484">
    <property type="term" value="P:isopentenyl diphosphate biosynthetic process, methylerythritol 4-phosphate pathway involved in terpenoid biosynthetic process"/>
    <property type="evidence" value="ECO:0007669"/>
    <property type="project" value="TreeGrafter"/>
</dbReference>
<protein>
    <recommendedName>
        <fullName evidence="9">1-deoxy-D-xylulose 5-phosphate reductoisomerase</fullName>
        <shortName evidence="9">DXP reductoisomerase</shortName>
        <ecNumber evidence="9">1.1.1.267</ecNumber>
    </recommendedName>
    <alternativeName>
        <fullName evidence="9">1-deoxyxylulose-5-phosphate reductoisomerase</fullName>
    </alternativeName>
    <alternativeName>
        <fullName evidence="9">2-C-methyl-D-erythritol 4-phosphate synthase</fullName>
    </alternativeName>
</protein>
<feature type="binding site" evidence="9">
    <location>
        <position position="206"/>
    </location>
    <ligand>
        <name>NADPH</name>
        <dbReference type="ChEBI" id="CHEBI:57783"/>
    </ligand>
</feature>
<keyword evidence="9" id="KW-0460">Magnesium</keyword>
<dbReference type="PIRSF" id="PIRSF006205">
    <property type="entry name" value="Dxp_reductismrs"/>
    <property type="match status" value="1"/>
</dbReference>
<comment type="cofactor">
    <cofactor evidence="9">
        <name>Mg(2+)</name>
        <dbReference type="ChEBI" id="CHEBI:18420"/>
    </cofactor>
    <cofactor evidence="9">
        <name>Mn(2+)</name>
        <dbReference type="ChEBI" id="CHEBI:29035"/>
    </cofactor>
</comment>
<feature type="domain" description="DXP reductoisomerase C-terminal" evidence="12">
    <location>
        <begin position="262"/>
        <end position="378"/>
    </location>
</feature>
<dbReference type="EMBL" id="JADILY010000076">
    <property type="protein sequence ID" value="MBO8481584.1"/>
    <property type="molecule type" value="Genomic_DNA"/>
</dbReference>
<evidence type="ECO:0000256" key="5">
    <source>
        <dbReference type="ARBA" id="ARBA00023002"/>
    </source>
</evidence>
<sequence length="389" mass="42129">MERKRKIAILGSTGSIGKQAIEVILSNPDLFEVELLTANENYGLLASQAAAVNANNAVICRDEFYDKASSLLSGSDVKVFSGMDSVCSLVQSDDIDIVLASMVGFSGLRPVLKAIESGKTIAIANKEILVCAGEAVTGLSMKHSAPLIPVDSEHSAIFQCLQGSFGSPVDELIITASGGPFREYPAESLSSVTPEQALDHPRWKMGKKVTVDSATMMNKGFEVIEARWLFGIPSEQISVVTHPESIIHSMVRFQDGAIMAQMGMPDMRIPIQYALTYPYRQPAEGERLDLCALGKLTFHKPDTVKFPALDTARRALDKGGNACCVMSGADEEAVNAFIQGRIRFTDIVPVIEETLATVPFIQGEDIGNIFESDRAARETASRIIKKIEK</sequence>
<evidence type="ECO:0000256" key="7">
    <source>
        <dbReference type="ARBA" id="ARBA00023229"/>
    </source>
</evidence>
<dbReference type="AlphaFoldDB" id="A0A9D9J0M1"/>
<feature type="binding site" evidence="9">
    <location>
        <position position="218"/>
    </location>
    <ligand>
        <name>1-deoxy-D-xylulose 5-phosphate</name>
        <dbReference type="ChEBI" id="CHEBI:57792"/>
    </ligand>
</feature>
<feature type="binding site" evidence="9">
    <location>
        <position position="213"/>
    </location>
    <ligand>
        <name>1-deoxy-D-xylulose 5-phosphate</name>
        <dbReference type="ChEBI" id="CHEBI:57792"/>
    </ligand>
</feature>
<feature type="binding site" evidence="9">
    <location>
        <position position="41"/>
    </location>
    <ligand>
        <name>NADPH</name>
        <dbReference type="ChEBI" id="CHEBI:57783"/>
    </ligand>
</feature>
<feature type="binding site" evidence="9">
    <location>
        <position position="14"/>
    </location>
    <ligand>
        <name>NADPH</name>
        <dbReference type="ChEBI" id="CHEBI:57783"/>
    </ligand>
</feature>
<feature type="binding site" evidence="9">
    <location>
        <position position="15"/>
    </location>
    <ligand>
        <name>NADPH</name>
        <dbReference type="ChEBI" id="CHEBI:57783"/>
    </ligand>
</feature>
<feature type="binding site" evidence="9">
    <location>
        <position position="152"/>
    </location>
    <ligand>
        <name>1-deoxy-D-xylulose 5-phosphate</name>
        <dbReference type="ChEBI" id="CHEBI:57792"/>
    </ligand>
</feature>
<evidence type="ECO:0000256" key="2">
    <source>
        <dbReference type="ARBA" id="ARBA00006825"/>
    </source>
</evidence>
<comment type="catalytic activity">
    <reaction evidence="8">
        <text>2-C-methyl-D-erythritol 4-phosphate + NADP(+) = 1-deoxy-D-xylulose 5-phosphate + NADPH + H(+)</text>
        <dbReference type="Rhea" id="RHEA:13717"/>
        <dbReference type="ChEBI" id="CHEBI:15378"/>
        <dbReference type="ChEBI" id="CHEBI:57783"/>
        <dbReference type="ChEBI" id="CHEBI:57792"/>
        <dbReference type="ChEBI" id="CHEBI:58262"/>
        <dbReference type="ChEBI" id="CHEBI:58349"/>
        <dbReference type="EC" id="1.1.1.267"/>
    </reaction>
    <physiologicalReaction direction="right-to-left" evidence="8">
        <dbReference type="Rhea" id="RHEA:13719"/>
    </physiologicalReaction>
</comment>
<feature type="domain" description="1-deoxy-D-xylulose 5-phosphate reductoisomerase N-terminal" evidence="10">
    <location>
        <begin position="7"/>
        <end position="133"/>
    </location>
</feature>
<feature type="binding site" evidence="9">
    <location>
        <position position="222"/>
    </location>
    <ligand>
        <name>1-deoxy-D-xylulose 5-phosphate</name>
        <dbReference type="ChEBI" id="CHEBI:57792"/>
    </ligand>
</feature>